<dbReference type="InterPro" id="IPR013783">
    <property type="entry name" value="Ig-like_fold"/>
</dbReference>
<keyword evidence="1 4" id="KW-0732">Signal</keyword>
<reference evidence="6" key="1">
    <citation type="submission" date="2021-04" db="EMBL/GenBank/DDBJ databases">
        <authorList>
            <consortium name="Wellcome Sanger Institute Data Sharing"/>
        </authorList>
    </citation>
    <scope>NUCLEOTIDE SEQUENCE [LARGE SCALE GENOMIC DNA]</scope>
</reference>
<dbReference type="GO" id="GO:0006955">
    <property type="term" value="P:immune response"/>
    <property type="evidence" value="ECO:0007669"/>
    <property type="project" value="TreeGrafter"/>
</dbReference>
<keyword evidence="3" id="KW-0812">Transmembrane</keyword>
<dbReference type="SUPFAM" id="SSF48726">
    <property type="entry name" value="Immunoglobulin"/>
    <property type="match status" value="2"/>
</dbReference>
<reference evidence="6" key="2">
    <citation type="submission" date="2025-08" db="UniProtKB">
        <authorList>
            <consortium name="Ensembl"/>
        </authorList>
    </citation>
    <scope>IDENTIFICATION</scope>
</reference>
<accession>A0A7N6A0A5</accession>
<organism evidence="6 7">
    <name type="scientific">Anabas testudineus</name>
    <name type="common">Climbing perch</name>
    <name type="synonym">Anthias testudineus</name>
    <dbReference type="NCBI Taxonomy" id="64144"/>
    <lineage>
        <taxon>Eukaryota</taxon>
        <taxon>Metazoa</taxon>
        <taxon>Chordata</taxon>
        <taxon>Craniata</taxon>
        <taxon>Vertebrata</taxon>
        <taxon>Euteleostomi</taxon>
        <taxon>Actinopterygii</taxon>
        <taxon>Neopterygii</taxon>
        <taxon>Teleostei</taxon>
        <taxon>Neoteleostei</taxon>
        <taxon>Acanthomorphata</taxon>
        <taxon>Anabantaria</taxon>
        <taxon>Anabantiformes</taxon>
        <taxon>Anabantoidei</taxon>
        <taxon>Anabantidae</taxon>
        <taxon>Anabas</taxon>
    </lineage>
</organism>
<dbReference type="Ensembl" id="ENSATET00000050064.2">
    <property type="protein sequence ID" value="ENSATEP00000041285.2"/>
    <property type="gene ID" value="ENSATEG00000026170.2"/>
</dbReference>
<dbReference type="SMART" id="SM00409">
    <property type="entry name" value="IG"/>
    <property type="match status" value="2"/>
</dbReference>
<dbReference type="GO" id="GO:0004888">
    <property type="term" value="F:transmembrane signaling receptor activity"/>
    <property type="evidence" value="ECO:0007669"/>
    <property type="project" value="TreeGrafter"/>
</dbReference>
<keyword evidence="7" id="KW-1185">Reference proteome</keyword>
<feature type="domain" description="Ig-like" evidence="5">
    <location>
        <begin position="102"/>
        <end position="190"/>
    </location>
</feature>
<dbReference type="AlphaFoldDB" id="A0A7N6A0A5"/>
<evidence type="ECO:0000256" key="1">
    <source>
        <dbReference type="ARBA" id="ARBA00022729"/>
    </source>
</evidence>
<sequence>MQLTTLILVLLLKCCTYTRTMSASLTVYPNRSQFFKYESLYLSCDDNRKSSEWTVKAKTVRGVSGCGRDWGSLQSSSCIINEVYSWNSGVYWCESTSGETSPEANITVTENNVILESPVSPVTEGESVTLRCTAKSNSSSPRASVFMKDRSPVGAAIMGQMTIPAVSKSNEGLYMCMITGLGASVESWLTVRGRDFGGFTEVVTRVFSGHDEEEVEEEEEEEAVSADPHSGLIHLRVIFFLVVVTPYLLSTIFLGLVYRDEAKGSAARQCQSTRHCKDEVQMEKIK</sequence>
<evidence type="ECO:0000256" key="2">
    <source>
        <dbReference type="ARBA" id="ARBA00023157"/>
    </source>
</evidence>
<feature type="signal peptide" evidence="4">
    <location>
        <begin position="1"/>
        <end position="22"/>
    </location>
</feature>
<keyword evidence="2" id="KW-1015">Disulfide bond</keyword>
<evidence type="ECO:0000256" key="4">
    <source>
        <dbReference type="SAM" id="SignalP"/>
    </source>
</evidence>
<dbReference type="InterPro" id="IPR007110">
    <property type="entry name" value="Ig-like_dom"/>
</dbReference>
<keyword evidence="3" id="KW-0472">Membrane</keyword>
<evidence type="ECO:0000313" key="6">
    <source>
        <dbReference type="Ensembl" id="ENSATEP00000041285.2"/>
    </source>
</evidence>
<dbReference type="Gene3D" id="2.60.40.10">
    <property type="entry name" value="Immunoglobulins"/>
    <property type="match status" value="2"/>
</dbReference>
<feature type="transmembrane region" description="Helical" evidence="3">
    <location>
        <begin position="237"/>
        <end position="258"/>
    </location>
</feature>
<dbReference type="InterPro" id="IPR003599">
    <property type="entry name" value="Ig_sub"/>
</dbReference>
<protein>
    <recommendedName>
        <fullName evidence="5">Ig-like domain-containing protein</fullName>
    </recommendedName>
</protein>
<dbReference type="InterPro" id="IPR036179">
    <property type="entry name" value="Ig-like_dom_sf"/>
</dbReference>
<reference evidence="6" key="3">
    <citation type="submission" date="2025-09" db="UniProtKB">
        <authorList>
            <consortium name="Ensembl"/>
        </authorList>
    </citation>
    <scope>IDENTIFICATION</scope>
</reference>
<dbReference type="InParanoid" id="A0A7N6A0A5"/>
<keyword evidence="3" id="KW-1133">Transmembrane helix</keyword>
<dbReference type="GO" id="GO:0007166">
    <property type="term" value="P:cell surface receptor signaling pathway"/>
    <property type="evidence" value="ECO:0007669"/>
    <property type="project" value="TreeGrafter"/>
</dbReference>
<dbReference type="InterPro" id="IPR050488">
    <property type="entry name" value="Ig_Fc_receptor"/>
</dbReference>
<evidence type="ECO:0000259" key="5">
    <source>
        <dbReference type="PROSITE" id="PS50835"/>
    </source>
</evidence>
<dbReference type="GO" id="GO:0009897">
    <property type="term" value="C:external side of plasma membrane"/>
    <property type="evidence" value="ECO:0007669"/>
    <property type="project" value="TreeGrafter"/>
</dbReference>
<dbReference type="GeneTree" id="ENSGT00940000163711"/>
<name>A0A7N6A0A5_ANATE</name>
<dbReference type="PANTHER" id="PTHR11481">
    <property type="entry name" value="IMMUNOGLOBULIN FC RECEPTOR"/>
    <property type="match status" value="1"/>
</dbReference>
<evidence type="ECO:0000313" key="7">
    <source>
        <dbReference type="Proteomes" id="UP000265040"/>
    </source>
</evidence>
<dbReference type="Proteomes" id="UP000265040">
    <property type="component" value="Chromosome 18"/>
</dbReference>
<dbReference type="PANTHER" id="PTHR11481:SF64">
    <property type="entry name" value="FC RECEPTOR-LIKE PROTEIN 4"/>
    <property type="match status" value="1"/>
</dbReference>
<proteinExistence type="predicted"/>
<feature type="chain" id="PRO_5043669241" description="Ig-like domain-containing protein" evidence="4">
    <location>
        <begin position="23"/>
        <end position="286"/>
    </location>
</feature>
<dbReference type="PROSITE" id="PS50835">
    <property type="entry name" value="IG_LIKE"/>
    <property type="match status" value="1"/>
</dbReference>
<evidence type="ECO:0000256" key="3">
    <source>
        <dbReference type="SAM" id="Phobius"/>
    </source>
</evidence>